<evidence type="ECO:0000313" key="3">
    <source>
        <dbReference type="EMBL" id="CAL5970325.1"/>
    </source>
</evidence>
<feature type="compositionally biased region" description="Polar residues" evidence="2">
    <location>
        <begin position="229"/>
        <end position="244"/>
    </location>
</feature>
<keyword evidence="4" id="KW-1185">Reference proteome</keyword>
<evidence type="ECO:0000313" key="4">
    <source>
        <dbReference type="Proteomes" id="UP001642409"/>
    </source>
</evidence>
<keyword evidence="1" id="KW-0175">Coiled coil</keyword>
<sequence>MNVLDLFMEGVDQQRIRHTLLSILGESSESSSAIKPLYIKTKQLYLQDQMFTIQTSLFKHLYNIQLHLFTFYHSKTDDFLTQLTNALSALTSAQQESLYFKNQLLLKDQQQQVLLKRISQLESENKVLLAQSHKLSDSVISSPVYVSLQKENEQLHLELKEYDVLFDKMNAELQIRAEKINQMQILNQKLVKNTIIAEALAQNKAIIVQNDSFRNQNPLKETQSDSRGSRPSSRQEYTGPMDSSRNLDKSQNLNNSQNLNKSQNLNNSQKQQESFKPEQRSSDMMRSGEITVNSMQRKDTFERELNFAMEFVNNTSVKDDQMNELNRKIEEQNNKMNGSKNNTGPNYGSASSQMVMLTQQIEQNEKMMDNSQTIEVFSQTQQIKEVEPTTIDYNPVSTPTLNEGMPYKISRPPSVIQGEQMKKTM</sequence>
<proteinExistence type="predicted"/>
<gene>
    <name evidence="3" type="ORF">HINF_LOCUS265</name>
</gene>
<comment type="caution">
    <text evidence="3">The sequence shown here is derived from an EMBL/GenBank/DDBJ whole genome shotgun (WGS) entry which is preliminary data.</text>
</comment>
<accession>A0ABP1GIG3</accession>
<feature type="region of interest" description="Disordered" evidence="2">
    <location>
        <begin position="216"/>
        <end position="297"/>
    </location>
</feature>
<feature type="coiled-coil region" evidence="1">
    <location>
        <begin position="315"/>
        <end position="342"/>
    </location>
</feature>
<dbReference type="EMBL" id="CAXDID020000001">
    <property type="protein sequence ID" value="CAL5970325.1"/>
    <property type="molecule type" value="Genomic_DNA"/>
</dbReference>
<reference evidence="3 4" key="1">
    <citation type="submission" date="2024-07" db="EMBL/GenBank/DDBJ databases">
        <authorList>
            <person name="Akdeniz Z."/>
        </authorList>
    </citation>
    <scope>NUCLEOTIDE SEQUENCE [LARGE SCALE GENOMIC DNA]</scope>
</reference>
<feature type="compositionally biased region" description="Low complexity" evidence="2">
    <location>
        <begin position="249"/>
        <end position="272"/>
    </location>
</feature>
<feature type="compositionally biased region" description="Basic and acidic residues" evidence="2">
    <location>
        <begin position="273"/>
        <end position="283"/>
    </location>
</feature>
<name>A0ABP1GIG3_9EUKA</name>
<protein>
    <submittedName>
        <fullName evidence="3">Hypothetical_protein</fullName>
    </submittedName>
</protein>
<dbReference type="Proteomes" id="UP001642409">
    <property type="component" value="Unassembled WGS sequence"/>
</dbReference>
<organism evidence="3 4">
    <name type="scientific">Hexamita inflata</name>
    <dbReference type="NCBI Taxonomy" id="28002"/>
    <lineage>
        <taxon>Eukaryota</taxon>
        <taxon>Metamonada</taxon>
        <taxon>Diplomonadida</taxon>
        <taxon>Hexamitidae</taxon>
        <taxon>Hexamitinae</taxon>
        <taxon>Hexamita</taxon>
    </lineage>
</organism>
<evidence type="ECO:0000256" key="1">
    <source>
        <dbReference type="SAM" id="Coils"/>
    </source>
</evidence>
<evidence type="ECO:0000256" key="2">
    <source>
        <dbReference type="SAM" id="MobiDB-lite"/>
    </source>
</evidence>